<dbReference type="Pfam" id="PF06738">
    <property type="entry name" value="ThrE"/>
    <property type="match status" value="1"/>
</dbReference>
<dbReference type="RefSeq" id="WP_060935182.1">
    <property type="nucleotide sequence ID" value="NZ_KQ960435.1"/>
</dbReference>
<keyword evidence="2" id="KW-1003">Cell membrane</keyword>
<evidence type="ECO:0000259" key="8">
    <source>
        <dbReference type="Pfam" id="PF06738"/>
    </source>
</evidence>
<keyword evidence="4 7" id="KW-1133">Transmembrane helix</keyword>
<keyword evidence="3 7" id="KW-0812">Transmembrane</keyword>
<comment type="similarity">
    <text evidence="6">Belongs to the ThrE exporter (TC 2.A.79) family.</text>
</comment>
<feature type="transmembrane region" description="Helical" evidence="7">
    <location>
        <begin position="215"/>
        <end position="237"/>
    </location>
</feature>
<evidence type="ECO:0000256" key="5">
    <source>
        <dbReference type="ARBA" id="ARBA00023136"/>
    </source>
</evidence>
<feature type="transmembrane region" description="Helical" evidence="7">
    <location>
        <begin position="184"/>
        <end position="203"/>
    </location>
</feature>
<dbReference type="PANTHER" id="PTHR34390:SF2">
    <property type="entry name" value="SUCCINATE TRANSPORTER SUBUNIT YJJP-RELATED"/>
    <property type="match status" value="1"/>
</dbReference>
<organism evidence="9 10">
    <name type="scientific">Porphyromonas somerae</name>
    <dbReference type="NCBI Taxonomy" id="322095"/>
    <lineage>
        <taxon>Bacteria</taxon>
        <taxon>Pseudomonadati</taxon>
        <taxon>Bacteroidota</taxon>
        <taxon>Bacteroidia</taxon>
        <taxon>Bacteroidales</taxon>
        <taxon>Porphyromonadaceae</taxon>
        <taxon>Porphyromonas</taxon>
    </lineage>
</organism>
<keyword evidence="5 7" id="KW-0472">Membrane</keyword>
<dbReference type="AlphaFoldDB" id="A0A134BAJ8"/>
<dbReference type="Proteomes" id="UP000070224">
    <property type="component" value="Unassembled WGS sequence"/>
</dbReference>
<dbReference type="STRING" id="322095.HMPREF3185_00756"/>
<evidence type="ECO:0000313" key="10">
    <source>
        <dbReference type="Proteomes" id="UP000070224"/>
    </source>
</evidence>
<accession>A0A134BAJ8</accession>
<feature type="transmembrane region" description="Helical" evidence="7">
    <location>
        <begin position="153"/>
        <end position="175"/>
    </location>
</feature>
<evidence type="ECO:0000256" key="3">
    <source>
        <dbReference type="ARBA" id="ARBA00022692"/>
    </source>
</evidence>
<dbReference type="InterPro" id="IPR050539">
    <property type="entry name" value="ThrE_Dicarb/AminoAcid_Exp"/>
</dbReference>
<reference evidence="10" key="1">
    <citation type="submission" date="2016-01" db="EMBL/GenBank/DDBJ databases">
        <authorList>
            <person name="Mitreva M."/>
            <person name="Pepin K.H."/>
            <person name="Mihindukulasuriya K.A."/>
            <person name="Fulton R."/>
            <person name="Fronick C."/>
            <person name="O'Laughlin M."/>
            <person name="Miner T."/>
            <person name="Herter B."/>
            <person name="Rosa B.A."/>
            <person name="Cordes M."/>
            <person name="Tomlinson C."/>
            <person name="Wollam A."/>
            <person name="Palsikar V.B."/>
            <person name="Mardis E.R."/>
            <person name="Wilson R.K."/>
        </authorList>
    </citation>
    <scope>NUCLEOTIDE SEQUENCE [LARGE SCALE GENOMIC DNA]</scope>
    <source>
        <strain evidence="10">KA00683</strain>
    </source>
</reference>
<protein>
    <recommendedName>
        <fullName evidence="8">Threonine/serine exporter-like N-terminal domain-containing protein</fullName>
    </recommendedName>
</protein>
<dbReference type="PANTHER" id="PTHR34390">
    <property type="entry name" value="UPF0442 PROTEIN YJJB-RELATED"/>
    <property type="match status" value="1"/>
</dbReference>
<dbReference type="OrthoDB" id="9813917at2"/>
<evidence type="ECO:0000256" key="4">
    <source>
        <dbReference type="ARBA" id="ARBA00022989"/>
    </source>
</evidence>
<dbReference type="GO" id="GO:0022857">
    <property type="term" value="F:transmembrane transporter activity"/>
    <property type="evidence" value="ECO:0007669"/>
    <property type="project" value="InterPro"/>
</dbReference>
<dbReference type="InterPro" id="IPR010619">
    <property type="entry name" value="ThrE-like_N"/>
</dbReference>
<evidence type="ECO:0000256" key="2">
    <source>
        <dbReference type="ARBA" id="ARBA00022475"/>
    </source>
</evidence>
<evidence type="ECO:0000256" key="7">
    <source>
        <dbReference type="SAM" id="Phobius"/>
    </source>
</evidence>
<dbReference type="PATRIC" id="fig|322095.3.peg.748"/>
<feature type="transmembrane region" description="Helical" evidence="7">
    <location>
        <begin position="249"/>
        <end position="272"/>
    </location>
</feature>
<evidence type="ECO:0000256" key="6">
    <source>
        <dbReference type="ARBA" id="ARBA00034125"/>
    </source>
</evidence>
<dbReference type="GO" id="GO:0015744">
    <property type="term" value="P:succinate transport"/>
    <property type="evidence" value="ECO:0007669"/>
    <property type="project" value="TreeGrafter"/>
</dbReference>
<comment type="subcellular location">
    <subcellularLocation>
        <location evidence="1">Cell membrane</location>
        <topology evidence="1">Multi-pass membrane protein</topology>
    </subcellularLocation>
</comment>
<gene>
    <name evidence="9" type="ORF">HMPREF3185_00756</name>
</gene>
<proteinExistence type="inferred from homology"/>
<sequence>MPQSKPCPLREDIDKERLLDFLLRYATTQTSVGVQTNRIVVNTTRIAHAYGYEPTIMTFQRNMTMTLSPVLGDGRHSYRPLDAHPVSGMLQHRHGPLNFFFNAELSRLSWYTYDNHPSLDELEERFQKILDTPPMNRWLVLYLISQANMAFCLLFGGDLMSGLFVFLGTFCGFLLRQELNRRHVYHYLTVVLSAFVASFVVGLGAKFGCEEFPKIALSASVLYLIPGVPFINGMMDVLDGYILNGISRLLTAVMIVVSITVGLSVTLMSLGLSLL</sequence>
<feature type="domain" description="Threonine/serine exporter-like N-terminal" evidence="8">
    <location>
        <begin position="20"/>
        <end position="267"/>
    </location>
</feature>
<dbReference type="GO" id="GO:0005886">
    <property type="term" value="C:plasma membrane"/>
    <property type="evidence" value="ECO:0007669"/>
    <property type="project" value="UniProtKB-SubCell"/>
</dbReference>
<name>A0A134BAJ8_9PORP</name>
<evidence type="ECO:0000256" key="1">
    <source>
        <dbReference type="ARBA" id="ARBA00004651"/>
    </source>
</evidence>
<keyword evidence="10" id="KW-1185">Reference proteome</keyword>
<comment type="caution">
    <text evidence="9">The sequence shown here is derived from an EMBL/GenBank/DDBJ whole genome shotgun (WGS) entry which is preliminary data.</text>
</comment>
<dbReference type="EMBL" id="LSDK01000054">
    <property type="protein sequence ID" value="KXB76890.1"/>
    <property type="molecule type" value="Genomic_DNA"/>
</dbReference>
<evidence type="ECO:0000313" key="9">
    <source>
        <dbReference type="EMBL" id="KXB76890.1"/>
    </source>
</evidence>